<comment type="caution">
    <text evidence="2">The sequence shown here is derived from an EMBL/GenBank/DDBJ whole genome shotgun (WGS) entry which is preliminary data.</text>
</comment>
<evidence type="ECO:0000259" key="1">
    <source>
        <dbReference type="Pfam" id="PF22942"/>
    </source>
</evidence>
<organism evidence="2 3">
    <name type="scientific">Phialemonium thermophilum</name>
    <dbReference type="NCBI Taxonomy" id="223376"/>
    <lineage>
        <taxon>Eukaryota</taxon>
        <taxon>Fungi</taxon>
        <taxon>Dikarya</taxon>
        <taxon>Ascomycota</taxon>
        <taxon>Pezizomycotina</taxon>
        <taxon>Sordariomycetes</taxon>
        <taxon>Sordariomycetidae</taxon>
        <taxon>Cephalothecales</taxon>
        <taxon>Cephalothecaceae</taxon>
        <taxon>Phialemonium</taxon>
    </lineage>
</organism>
<protein>
    <recommendedName>
        <fullName evidence="1">DUF7025 domain-containing protein</fullName>
    </recommendedName>
</protein>
<dbReference type="Proteomes" id="UP001586593">
    <property type="component" value="Unassembled WGS sequence"/>
</dbReference>
<dbReference type="EMBL" id="JAZHXJ010000134">
    <property type="protein sequence ID" value="KAL1872648.1"/>
    <property type="molecule type" value="Genomic_DNA"/>
</dbReference>
<reference evidence="2 3" key="1">
    <citation type="journal article" date="2024" name="Commun. Biol.">
        <title>Comparative genomic analysis of thermophilic fungi reveals convergent evolutionary adaptations and gene losses.</title>
        <authorList>
            <person name="Steindorff A.S."/>
            <person name="Aguilar-Pontes M.V."/>
            <person name="Robinson A.J."/>
            <person name="Andreopoulos B."/>
            <person name="LaButti K."/>
            <person name="Kuo A."/>
            <person name="Mondo S."/>
            <person name="Riley R."/>
            <person name="Otillar R."/>
            <person name="Haridas S."/>
            <person name="Lipzen A."/>
            <person name="Grimwood J."/>
            <person name="Schmutz J."/>
            <person name="Clum A."/>
            <person name="Reid I.D."/>
            <person name="Moisan M.C."/>
            <person name="Butler G."/>
            <person name="Nguyen T.T.M."/>
            <person name="Dewar K."/>
            <person name="Conant G."/>
            <person name="Drula E."/>
            <person name="Henrissat B."/>
            <person name="Hansel C."/>
            <person name="Singer S."/>
            <person name="Hutchinson M.I."/>
            <person name="de Vries R.P."/>
            <person name="Natvig D.O."/>
            <person name="Powell A.J."/>
            <person name="Tsang A."/>
            <person name="Grigoriev I.V."/>
        </authorList>
    </citation>
    <scope>NUCLEOTIDE SEQUENCE [LARGE SCALE GENOMIC DNA]</scope>
    <source>
        <strain evidence="2 3">ATCC 24622</strain>
    </source>
</reference>
<keyword evidence="3" id="KW-1185">Reference proteome</keyword>
<gene>
    <name evidence="2" type="ORF">VTK73DRAFT_1409</name>
</gene>
<feature type="domain" description="DUF7025" evidence="1">
    <location>
        <begin position="172"/>
        <end position="264"/>
    </location>
</feature>
<name>A0ABR3X9M0_9PEZI</name>
<accession>A0ABR3X9M0</accession>
<dbReference type="InterPro" id="IPR054289">
    <property type="entry name" value="DUF7025"/>
</dbReference>
<dbReference type="PANTHER" id="PTHR46411">
    <property type="entry name" value="FAMILY ATPASE, PUTATIVE-RELATED"/>
    <property type="match status" value="1"/>
</dbReference>
<evidence type="ECO:0000313" key="2">
    <source>
        <dbReference type="EMBL" id="KAL1872648.1"/>
    </source>
</evidence>
<dbReference type="Pfam" id="PF22942">
    <property type="entry name" value="DUF7025"/>
    <property type="match status" value="1"/>
</dbReference>
<sequence length="328" mass="37046">MVLSSDPTVEFFVPPAEFPLPVPRAISWIFKYFTTPRVRILQAASDPRGNVTSWVVVRGRPVSPETIAVNVYEAPDPDRPSINGQPVFKCCRIEILSPRILKELRSVFERQNLFVPSDLAVRFSEPFRTLYFARDHISDSIESTTAEVRTDMLALQRVLDRVFSDLDTEKARFLVNGAISFPLVWTLFPIGSDVVSTAHGCPFLGKVVDIFPKEKPGKQSLVVRVVIVRYDGTQFIRERTDLSIPEFAGLLPINKLAHYPAQYLSSTEYPKDFFVSRGKKAAVRLTSTCCEYSGPALGCPNFQEEHVRLSLPCTLLLSFHPRLLWKRG</sequence>
<proteinExistence type="predicted"/>
<dbReference type="PANTHER" id="PTHR46411:SF2">
    <property type="entry name" value="AAA+ ATPASE DOMAIN-CONTAINING PROTEIN"/>
    <property type="match status" value="1"/>
</dbReference>
<evidence type="ECO:0000313" key="3">
    <source>
        <dbReference type="Proteomes" id="UP001586593"/>
    </source>
</evidence>